<evidence type="ECO:0000313" key="1">
    <source>
        <dbReference type="EnsemblPlants" id="AVESA.00010b.r2.7CG0686120.1.CDS"/>
    </source>
</evidence>
<protein>
    <submittedName>
        <fullName evidence="1">Uncharacterized protein</fullName>
    </submittedName>
</protein>
<dbReference type="EnsemblPlants" id="AVESA.00010b.r2.7CG0686120.1">
    <property type="protein sequence ID" value="AVESA.00010b.r2.7CG0686120.1.CDS"/>
    <property type="gene ID" value="AVESA.00010b.r2.7CG0686120"/>
</dbReference>
<organism evidence="1 2">
    <name type="scientific">Avena sativa</name>
    <name type="common">Oat</name>
    <dbReference type="NCBI Taxonomy" id="4498"/>
    <lineage>
        <taxon>Eukaryota</taxon>
        <taxon>Viridiplantae</taxon>
        <taxon>Streptophyta</taxon>
        <taxon>Embryophyta</taxon>
        <taxon>Tracheophyta</taxon>
        <taxon>Spermatophyta</taxon>
        <taxon>Magnoliopsida</taxon>
        <taxon>Liliopsida</taxon>
        <taxon>Poales</taxon>
        <taxon>Poaceae</taxon>
        <taxon>BOP clade</taxon>
        <taxon>Pooideae</taxon>
        <taxon>Poodae</taxon>
        <taxon>Poeae</taxon>
        <taxon>Poeae Chloroplast Group 1 (Aveneae type)</taxon>
        <taxon>Aveninae</taxon>
        <taxon>Avena</taxon>
    </lineage>
</organism>
<reference evidence="1" key="2">
    <citation type="submission" date="2025-09" db="UniProtKB">
        <authorList>
            <consortium name="EnsemblPlants"/>
        </authorList>
    </citation>
    <scope>IDENTIFICATION</scope>
</reference>
<evidence type="ECO:0000313" key="2">
    <source>
        <dbReference type="Proteomes" id="UP001732700"/>
    </source>
</evidence>
<accession>A0ACD6A201</accession>
<reference evidence="1" key="1">
    <citation type="submission" date="2021-05" db="EMBL/GenBank/DDBJ databases">
        <authorList>
            <person name="Scholz U."/>
            <person name="Mascher M."/>
            <person name="Fiebig A."/>
        </authorList>
    </citation>
    <scope>NUCLEOTIDE SEQUENCE [LARGE SCALE GENOMIC DNA]</scope>
</reference>
<sequence length="805" mass="89050">MPGLLAMKSMGNINRLFSMWLLTRLDPSSMRLDLGGGEYLEITDKSIGRALGISSSGEVIPMGQPAHRDELLVMTHELLGTSLSRCNNVPVRKLKEMIQAAKEHELGEPEKLQQMAAYTMVAGASFLLPRGSTQKVPDELLQVIFPPLGICKYNMARLVLEGLRAGARKVRETLPLRPRDIHIDGCLISLQILFLDRMEHGEDGMQLLPVPRIEHYGEALLKKQIRKHSPRTYDFGVPVEGQEMNGTIADTHTPIAISAATPSWGGTGVWEEGSSGAAGGGVSTRVPDKIVQAARAILLIQAEKVAGRDAETDAKITAAHRRLDEAHDRFFAEMKQTRDVNRKRALEETLDFVLTGLGKRHAASGNSQEWWQITEEFLVSLHTTANSTAPLEQDAAATMAAMAGSSQVVQAATTISVMASAPASTGLEMGFQDKFVVDNKGKTVMPESSSRQNSRFHSTATLTGVSRGIVIRDNPGEPAVIQGGLDGIGLANPAVRAAGEVTGQSVQTRLAKYTPIRNKRLQLPQIVEDVVMHESGTEATEPVVPENTADGDEFGYSPFELELRHKKHSDGICLDFYETVMSISSEFLKGTWFKHNNPTPISMDGRKLRVNFDVNDIMMYTGLSACIRMFDEKEKEMMSKFLDSTFWRCFAGLELALHFTTTMDIAGQQEVLSMFITAIKGYEVGKCRMIMVPLPLLGSYCLYVYDRLKKRINVLDPVLTLQDEEVYKDKHEDTAMKLLRAIKIIGLTLDDGWTMNYSEWSIRYHYDLHLPCEKCESVGYILHYAEHFDGGDLDVPIPPGGLKII</sequence>
<dbReference type="Proteomes" id="UP001732700">
    <property type="component" value="Chromosome 7C"/>
</dbReference>
<name>A0ACD6A201_AVESA</name>
<proteinExistence type="predicted"/>
<keyword evidence="2" id="KW-1185">Reference proteome</keyword>